<dbReference type="InterPro" id="IPR024344">
    <property type="entry name" value="MDMPI_metal-binding"/>
</dbReference>
<reference evidence="3" key="1">
    <citation type="submission" date="2016-10" db="EMBL/GenBank/DDBJ databases">
        <authorList>
            <person name="Varghese N."/>
            <person name="Submissions S."/>
        </authorList>
    </citation>
    <scope>NUCLEOTIDE SEQUENCE [LARGE SCALE GENOMIC DNA]</scope>
    <source>
        <strain evidence="3">CGMCC 1.6963</strain>
    </source>
</reference>
<dbReference type="RefSeq" id="WP_091755613.1">
    <property type="nucleotide sequence ID" value="NZ_FOHB01000001.1"/>
</dbReference>
<keyword evidence="2" id="KW-0670">Pyruvate</keyword>
<feature type="domain" description="Mycothiol-dependent maleylpyruvate isomerase metal-binding" evidence="1">
    <location>
        <begin position="15"/>
        <end position="163"/>
    </location>
</feature>
<organism evidence="2 3">
    <name type="scientific">Pedococcus cremeus</name>
    <dbReference type="NCBI Taxonomy" id="587636"/>
    <lineage>
        <taxon>Bacteria</taxon>
        <taxon>Bacillati</taxon>
        <taxon>Actinomycetota</taxon>
        <taxon>Actinomycetes</taxon>
        <taxon>Micrococcales</taxon>
        <taxon>Intrasporangiaceae</taxon>
        <taxon>Pedococcus</taxon>
    </lineage>
</organism>
<dbReference type="Gene3D" id="1.20.120.450">
    <property type="entry name" value="dinb family like domain"/>
    <property type="match status" value="1"/>
</dbReference>
<sequence>MATTRHAAAFLSAVHQSWDLATTPEVLAAWGRESSCAGMTVGGLTHHLLNQGVNTARALRADPAGSPEPIALLEHYAGAAWVEAGPHDEVNAKIRDTDNASALAGPDVVLAAAREHIDALPELLAAPRDPDIIFIPWQGWSLSTDDFLTTRMMEMVVHGDDLASSVGVPTPTYAEDVITPVLGLLGGVAARRHGQTALVRALARPQRAENGISAF</sequence>
<evidence type="ECO:0000313" key="2">
    <source>
        <dbReference type="EMBL" id="SER67732.1"/>
    </source>
</evidence>
<dbReference type="AlphaFoldDB" id="A0A1H9R4T0"/>
<dbReference type="GO" id="GO:0046872">
    <property type="term" value="F:metal ion binding"/>
    <property type="evidence" value="ECO:0007669"/>
    <property type="project" value="InterPro"/>
</dbReference>
<dbReference type="Proteomes" id="UP000199019">
    <property type="component" value="Unassembled WGS sequence"/>
</dbReference>
<accession>A0A1H9R4T0</accession>
<keyword evidence="2" id="KW-0413">Isomerase</keyword>
<dbReference type="SUPFAM" id="SSF109854">
    <property type="entry name" value="DinB/YfiT-like putative metalloenzymes"/>
    <property type="match status" value="1"/>
</dbReference>
<dbReference type="GO" id="GO:0016853">
    <property type="term" value="F:isomerase activity"/>
    <property type="evidence" value="ECO:0007669"/>
    <property type="project" value="UniProtKB-KW"/>
</dbReference>
<name>A0A1H9R4T0_9MICO</name>
<keyword evidence="3" id="KW-1185">Reference proteome</keyword>
<gene>
    <name evidence="2" type="ORF">SAMN05216199_0860</name>
</gene>
<evidence type="ECO:0000313" key="3">
    <source>
        <dbReference type="Proteomes" id="UP000199019"/>
    </source>
</evidence>
<protein>
    <submittedName>
        <fullName evidence="2">Mycothiol maleylpyruvate isomerase N-terminal domain-containing protein</fullName>
    </submittedName>
</protein>
<dbReference type="STRING" id="587636.SAMN05216199_0860"/>
<dbReference type="InterPro" id="IPR034660">
    <property type="entry name" value="DinB/YfiT-like"/>
</dbReference>
<dbReference type="EMBL" id="FOHB01000001">
    <property type="protein sequence ID" value="SER67732.1"/>
    <property type="molecule type" value="Genomic_DNA"/>
</dbReference>
<evidence type="ECO:0000259" key="1">
    <source>
        <dbReference type="Pfam" id="PF11716"/>
    </source>
</evidence>
<dbReference type="OrthoDB" id="3213216at2"/>
<dbReference type="Pfam" id="PF11716">
    <property type="entry name" value="MDMPI_N"/>
    <property type="match status" value="1"/>
</dbReference>
<proteinExistence type="predicted"/>